<keyword evidence="1" id="KW-0175">Coiled coil</keyword>
<reference evidence="2 3" key="1">
    <citation type="submission" date="2023-12" db="EMBL/GenBank/DDBJ databases">
        <title>Evaluation and characterization of a potential secondary metabolite violacein from indigenous Chromobacterium amazonense SAM215.</title>
        <authorList>
            <person name="Tarafdar M.R."/>
            <person name="Abedin S.M."/>
            <person name="Atiqua A."/>
            <person name="Saha A."/>
            <person name="Khan S.N."/>
        </authorList>
    </citation>
    <scope>NUCLEOTIDE SEQUENCE [LARGE SCALE GENOMIC DNA]</scope>
    <source>
        <strain evidence="2 3">SAM215</strain>
    </source>
</reference>
<evidence type="ECO:0008006" key="4">
    <source>
        <dbReference type="Google" id="ProtNLM"/>
    </source>
</evidence>
<evidence type="ECO:0000313" key="2">
    <source>
        <dbReference type="EMBL" id="MEJ8673528.1"/>
    </source>
</evidence>
<gene>
    <name evidence="2" type="ORF">QCL97_002220</name>
</gene>
<dbReference type="EMBL" id="JAVFJF020000002">
    <property type="protein sequence ID" value="MEJ8673528.1"/>
    <property type="molecule type" value="Genomic_DNA"/>
</dbReference>
<comment type="caution">
    <text evidence="2">The sequence shown here is derived from an EMBL/GenBank/DDBJ whole genome shotgun (WGS) entry which is preliminary data.</text>
</comment>
<dbReference type="RefSeq" id="WP_307909638.1">
    <property type="nucleotide sequence ID" value="NZ_JAVFJF020000002.1"/>
</dbReference>
<protein>
    <recommendedName>
        <fullName evidence="4">Chromosome partitioning protein ParA</fullName>
    </recommendedName>
</protein>
<sequence length="685" mass="77961">MNRIVIVGHPASGYQEVEHTLHKCGMQPAQPSRREGLSPQDITTTLRKVHGIASPDEAAQENDIAQVEAGPLWHGMAMDLMLGNLDQPLWGWSDPHAITTLNYWSELDPRLTFVLVYDEPHRVLMNASAQPQPPSGQNVQQLLDNWVAYNGALLHFYLRHRNRCLLVHAQQVRRAANRYVQQLQPMLDAALNQLPEHEHEHAGLPMRAHTEPTGIALLPTTRLSAIAELTGLDSGLIQHTLQATDTERYLLDDILRTTHPLSLQRYEELQASASLPLDPPMHSPSQASAAWAAWTQQRALTANLANRLHGAYQQLSGQLDDALLENSLQIKQHNIQLTQLQNQLRQSLSEREQQIQLSHKEDELLLNQLHQVQEELERYYQHKQELEQRNAEQTKELQRYAELVDKKEAEARKQLDTEKAASAKALAEARKQIEAAKTAVQHNPSSQGQQLKELLEENAVLLSQLHQTQEELERYYLRKQELEQRNAEQTKELQRYAELVGKKGADARKQLEAAKTAVQHNPSSQGPQLKALGKENAVLLSQLHQAQEELARYYLDTQPLEKQQAPANKPAMYGAAERVKQQLSYRLGAVMIARSHSLTGWLGMPWALAAEIRAFRQHRAVSSIEKLPPIHTYRDANQAERVKRHLSYRLGQTLLRHGRSPLGWAKLPFALGWEVRQFRLQRRES</sequence>
<name>A0ABU8UXA9_9NEIS</name>
<keyword evidence="3" id="KW-1185">Reference proteome</keyword>
<organism evidence="2 3">
    <name type="scientific">Chromobacterium amazonense</name>
    <dbReference type="NCBI Taxonomy" id="1382803"/>
    <lineage>
        <taxon>Bacteria</taxon>
        <taxon>Pseudomonadati</taxon>
        <taxon>Pseudomonadota</taxon>
        <taxon>Betaproteobacteria</taxon>
        <taxon>Neisseriales</taxon>
        <taxon>Chromobacteriaceae</taxon>
        <taxon>Chromobacterium</taxon>
    </lineage>
</organism>
<dbReference type="Proteomes" id="UP001224516">
    <property type="component" value="Unassembled WGS sequence"/>
</dbReference>
<evidence type="ECO:0000313" key="3">
    <source>
        <dbReference type="Proteomes" id="UP001224516"/>
    </source>
</evidence>
<proteinExistence type="predicted"/>
<accession>A0ABU8UXA9</accession>
<evidence type="ECO:0000256" key="1">
    <source>
        <dbReference type="SAM" id="Coils"/>
    </source>
</evidence>
<feature type="coiled-coil region" evidence="1">
    <location>
        <begin position="330"/>
        <end position="499"/>
    </location>
</feature>